<dbReference type="CDD" id="cd14003">
    <property type="entry name" value="STKc_AMPK-like"/>
    <property type="match status" value="1"/>
</dbReference>
<comment type="caution">
    <text evidence="4">The sequence shown here is derived from an EMBL/GenBank/DDBJ whole genome shotgun (WGS) entry which is preliminary data.</text>
</comment>
<keyword evidence="1" id="KW-0547">Nucleotide-binding</keyword>
<proteinExistence type="predicted"/>
<name>A0AAW1QH32_9CHLO</name>
<dbReference type="AlphaFoldDB" id="A0AAW1QH32"/>
<organism evidence="4 5">
    <name type="scientific">[Myrmecia] bisecta</name>
    <dbReference type="NCBI Taxonomy" id="41462"/>
    <lineage>
        <taxon>Eukaryota</taxon>
        <taxon>Viridiplantae</taxon>
        <taxon>Chlorophyta</taxon>
        <taxon>core chlorophytes</taxon>
        <taxon>Trebouxiophyceae</taxon>
        <taxon>Trebouxiales</taxon>
        <taxon>Trebouxiaceae</taxon>
        <taxon>Myrmecia</taxon>
    </lineage>
</organism>
<evidence type="ECO:0000256" key="1">
    <source>
        <dbReference type="ARBA" id="ARBA00022741"/>
    </source>
</evidence>
<dbReference type="InterPro" id="IPR008266">
    <property type="entry name" value="Tyr_kinase_AS"/>
</dbReference>
<dbReference type="Gene3D" id="1.10.510.10">
    <property type="entry name" value="Transferase(Phosphotransferase) domain 1"/>
    <property type="match status" value="1"/>
</dbReference>
<dbReference type="GO" id="GO:0005737">
    <property type="term" value="C:cytoplasm"/>
    <property type="evidence" value="ECO:0007669"/>
    <property type="project" value="TreeGrafter"/>
</dbReference>
<dbReference type="InterPro" id="IPR011009">
    <property type="entry name" value="Kinase-like_dom_sf"/>
</dbReference>
<dbReference type="PROSITE" id="PS50011">
    <property type="entry name" value="PROTEIN_KINASE_DOM"/>
    <property type="match status" value="1"/>
</dbReference>
<keyword evidence="5" id="KW-1185">Reference proteome</keyword>
<feature type="domain" description="Protein kinase" evidence="3">
    <location>
        <begin position="21"/>
        <end position="286"/>
    </location>
</feature>
<dbReference type="PANTHER" id="PTHR24346">
    <property type="entry name" value="MAP/MICROTUBULE AFFINITY-REGULATING KINASE"/>
    <property type="match status" value="1"/>
</dbReference>
<keyword evidence="2" id="KW-0067">ATP-binding</keyword>
<dbReference type="EMBL" id="JALJOR010000003">
    <property type="protein sequence ID" value="KAK9820580.1"/>
    <property type="molecule type" value="Genomic_DNA"/>
</dbReference>
<dbReference type="InterPro" id="IPR020635">
    <property type="entry name" value="Tyr_kinase_cat_dom"/>
</dbReference>
<sequence>MGACFSASQDRASDLLNRPRYVSEGVLGEGKTGTMKLMKDRKTKELVAVKEVARIAGAGLNKNTEREVINHRKLLHPNIIKFHEVFMTDSHLCIVMEYASGGHLSQRIKQEGRLKEAEAKRLFLQLISGVEYCHNQGVFHRDLRLENLLLDGNVYEPNLKISGFGYSKSAILDSQPKTNVGSPSYTPPELLLATRNAPTAYDGASCDVWSCGVILYVMLAGQLPFLDPAVPHALTRKMMQAIISTQYEFPQGLALSPGCKDLISRVFVADPKQRISIPGIKAHPWLSGVKQKRTVVRQSSQSVDEIRAVVEAARKRRQQQQQEAKDDMYIEDVIEE</sequence>
<dbReference type="GO" id="GO:0004674">
    <property type="term" value="F:protein serine/threonine kinase activity"/>
    <property type="evidence" value="ECO:0007669"/>
    <property type="project" value="TreeGrafter"/>
</dbReference>
<dbReference type="GO" id="GO:0035556">
    <property type="term" value="P:intracellular signal transduction"/>
    <property type="evidence" value="ECO:0007669"/>
    <property type="project" value="TreeGrafter"/>
</dbReference>
<evidence type="ECO:0000313" key="5">
    <source>
        <dbReference type="Proteomes" id="UP001489004"/>
    </source>
</evidence>
<accession>A0AAW1QH32</accession>
<gene>
    <name evidence="4" type="ORF">WJX72_011887</name>
</gene>
<dbReference type="SMART" id="SM00219">
    <property type="entry name" value="TyrKc"/>
    <property type="match status" value="1"/>
</dbReference>
<dbReference type="PROSITE" id="PS00109">
    <property type="entry name" value="PROTEIN_KINASE_TYR"/>
    <property type="match status" value="1"/>
</dbReference>
<reference evidence="4 5" key="1">
    <citation type="journal article" date="2024" name="Nat. Commun.">
        <title>Phylogenomics reveals the evolutionary origins of lichenization in chlorophyte algae.</title>
        <authorList>
            <person name="Puginier C."/>
            <person name="Libourel C."/>
            <person name="Otte J."/>
            <person name="Skaloud P."/>
            <person name="Haon M."/>
            <person name="Grisel S."/>
            <person name="Petersen M."/>
            <person name="Berrin J.G."/>
            <person name="Delaux P.M."/>
            <person name="Dal Grande F."/>
            <person name="Keller J."/>
        </authorList>
    </citation>
    <scope>NUCLEOTIDE SEQUENCE [LARGE SCALE GENOMIC DNA]</scope>
    <source>
        <strain evidence="4 5">SAG 2043</strain>
    </source>
</reference>
<protein>
    <recommendedName>
        <fullName evidence="3">Protein kinase domain-containing protein</fullName>
    </recommendedName>
</protein>
<dbReference type="FunFam" id="1.10.510.10:FF:000571">
    <property type="entry name" value="Maternal embryonic leucine zipper kinase"/>
    <property type="match status" value="1"/>
</dbReference>
<dbReference type="SUPFAM" id="SSF56112">
    <property type="entry name" value="Protein kinase-like (PK-like)"/>
    <property type="match status" value="1"/>
</dbReference>
<dbReference type="PANTHER" id="PTHR24346:SF92">
    <property type="entry name" value="SNF1-RELATED PROTEIN KINASE 2.6"/>
    <property type="match status" value="1"/>
</dbReference>
<evidence type="ECO:0000259" key="3">
    <source>
        <dbReference type="PROSITE" id="PS50011"/>
    </source>
</evidence>
<dbReference type="GO" id="GO:0005524">
    <property type="term" value="F:ATP binding"/>
    <property type="evidence" value="ECO:0007669"/>
    <property type="project" value="UniProtKB-KW"/>
</dbReference>
<dbReference type="Proteomes" id="UP001489004">
    <property type="component" value="Unassembled WGS sequence"/>
</dbReference>
<dbReference type="GO" id="GO:0004713">
    <property type="term" value="F:protein tyrosine kinase activity"/>
    <property type="evidence" value="ECO:0007669"/>
    <property type="project" value="InterPro"/>
</dbReference>
<dbReference type="InterPro" id="IPR000719">
    <property type="entry name" value="Prot_kinase_dom"/>
</dbReference>
<dbReference type="Pfam" id="PF00069">
    <property type="entry name" value="Pkinase"/>
    <property type="match status" value="1"/>
</dbReference>
<evidence type="ECO:0000313" key="4">
    <source>
        <dbReference type="EMBL" id="KAK9820580.1"/>
    </source>
</evidence>
<evidence type="ECO:0000256" key="2">
    <source>
        <dbReference type="ARBA" id="ARBA00022840"/>
    </source>
</evidence>